<evidence type="ECO:0000313" key="1">
    <source>
        <dbReference type="EnsemblProtists" id="EOD20442"/>
    </source>
</evidence>
<dbReference type="AlphaFoldDB" id="A0A0D3JAA7"/>
<dbReference type="GeneID" id="17265989"/>
<dbReference type="KEGG" id="ehx:EMIHUDRAFT_208289"/>
<keyword evidence="2" id="KW-1185">Reference proteome</keyword>
<dbReference type="PaxDb" id="2903-EOD20442"/>
<dbReference type="Proteomes" id="UP000013827">
    <property type="component" value="Unassembled WGS sequence"/>
</dbReference>
<reference evidence="2" key="1">
    <citation type="journal article" date="2013" name="Nature">
        <title>Pan genome of the phytoplankton Emiliania underpins its global distribution.</title>
        <authorList>
            <person name="Read B.A."/>
            <person name="Kegel J."/>
            <person name="Klute M.J."/>
            <person name="Kuo A."/>
            <person name="Lefebvre S.C."/>
            <person name="Maumus F."/>
            <person name="Mayer C."/>
            <person name="Miller J."/>
            <person name="Monier A."/>
            <person name="Salamov A."/>
            <person name="Young J."/>
            <person name="Aguilar M."/>
            <person name="Claverie J.M."/>
            <person name="Frickenhaus S."/>
            <person name="Gonzalez K."/>
            <person name="Herman E.K."/>
            <person name="Lin Y.C."/>
            <person name="Napier J."/>
            <person name="Ogata H."/>
            <person name="Sarno A.F."/>
            <person name="Shmutz J."/>
            <person name="Schroeder D."/>
            <person name="de Vargas C."/>
            <person name="Verret F."/>
            <person name="von Dassow P."/>
            <person name="Valentin K."/>
            <person name="Van de Peer Y."/>
            <person name="Wheeler G."/>
            <person name="Dacks J.B."/>
            <person name="Delwiche C.F."/>
            <person name="Dyhrman S.T."/>
            <person name="Glockner G."/>
            <person name="John U."/>
            <person name="Richards T."/>
            <person name="Worden A.Z."/>
            <person name="Zhang X."/>
            <person name="Grigoriev I.V."/>
            <person name="Allen A.E."/>
            <person name="Bidle K."/>
            <person name="Borodovsky M."/>
            <person name="Bowler C."/>
            <person name="Brownlee C."/>
            <person name="Cock J.M."/>
            <person name="Elias M."/>
            <person name="Gladyshev V.N."/>
            <person name="Groth M."/>
            <person name="Guda C."/>
            <person name="Hadaegh A."/>
            <person name="Iglesias-Rodriguez M.D."/>
            <person name="Jenkins J."/>
            <person name="Jones B.M."/>
            <person name="Lawson T."/>
            <person name="Leese F."/>
            <person name="Lindquist E."/>
            <person name="Lobanov A."/>
            <person name="Lomsadze A."/>
            <person name="Malik S.B."/>
            <person name="Marsh M.E."/>
            <person name="Mackinder L."/>
            <person name="Mock T."/>
            <person name="Mueller-Roeber B."/>
            <person name="Pagarete A."/>
            <person name="Parker M."/>
            <person name="Probert I."/>
            <person name="Quesneville H."/>
            <person name="Raines C."/>
            <person name="Rensing S.A."/>
            <person name="Riano-Pachon D.M."/>
            <person name="Richier S."/>
            <person name="Rokitta S."/>
            <person name="Shiraiwa Y."/>
            <person name="Soanes D.M."/>
            <person name="van der Giezen M."/>
            <person name="Wahlund T.M."/>
            <person name="Williams B."/>
            <person name="Wilson W."/>
            <person name="Wolfe G."/>
            <person name="Wurch L.L."/>
        </authorList>
    </citation>
    <scope>NUCLEOTIDE SEQUENCE</scope>
</reference>
<sequence length="442" mass="46548">MKRQALKEALAAILIGDEDSPGLLPDAVEAILAGSAELVNSILQKIEELLTKGLVGTGDAPGILPGLKAKVIGSADGSSGLRRVFALVHDVLGFAGKFLENINDTVTDVLKGDGIDTKLLSNTGELLKEIKDSVGDLLQVKDLLDGVDSFIVLLLNNVLSLVGGIVWGVEWFLDNPWGGVGVMLDSTRALVGNLLPDDIQIIERLKETVKKEGSAAKEPEAFPIVLDFLAKVLSCGKLQGGDLELFITALLDVAKDIAVAVLEAVRAFLSSLGLLLGLKTLLEGVLSFTKNLLTNINDFVAAGDELIKLANVKVKVKELLGGVIGLVAQALSSTRDVVSALLGSVCGLVGHIIGDVLELVNNILLGAGLLVGLLAGIYSGLKKCIGHIECGKPFGKRARRLLCIPFVKDSAFLDVDIHPCTIPLVQLKLCAEWKTDTTPASE</sequence>
<reference evidence="1" key="2">
    <citation type="submission" date="2024-10" db="UniProtKB">
        <authorList>
            <consortium name="EnsemblProtists"/>
        </authorList>
    </citation>
    <scope>IDENTIFICATION</scope>
</reference>
<proteinExistence type="predicted"/>
<dbReference type="HOGENOM" id="CLU_620290_0_0_1"/>
<protein>
    <submittedName>
        <fullName evidence="1">Uncharacterized protein</fullName>
    </submittedName>
</protein>
<accession>A0A0D3JAA7</accession>
<evidence type="ECO:0000313" key="2">
    <source>
        <dbReference type="Proteomes" id="UP000013827"/>
    </source>
</evidence>
<organism evidence="1 2">
    <name type="scientific">Emiliania huxleyi (strain CCMP1516)</name>
    <dbReference type="NCBI Taxonomy" id="280463"/>
    <lineage>
        <taxon>Eukaryota</taxon>
        <taxon>Haptista</taxon>
        <taxon>Haptophyta</taxon>
        <taxon>Prymnesiophyceae</taxon>
        <taxon>Isochrysidales</taxon>
        <taxon>Noelaerhabdaceae</taxon>
        <taxon>Emiliania</taxon>
    </lineage>
</organism>
<dbReference type="EnsemblProtists" id="EOD20442">
    <property type="protein sequence ID" value="EOD20442"/>
    <property type="gene ID" value="EMIHUDRAFT_208289"/>
</dbReference>
<dbReference type="RefSeq" id="XP_005772871.1">
    <property type="nucleotide sequence ID" value="XM_005772814.1"/>
</dbReference>
<name>A0A0D3JAA7_EMIH1</name>